<dbReference type="Proteomes" id="UP000008898">
    <property type="component" value="Chromosome"/>
</dbReference>
<organism evidence="1 2">
    <name type="scientific">Zobellia galactanivorans (strain DSM 12802 / CCUG 47099 / CIP 106680 / NCIMB 13871 / Dsij)</name>
    <dbReference type="NCBI Taxonomy" id="63186"/>
    <lineage>
        <taxon>Bacteria</taxon>
        <taxon>Pseudomonadati</taxon>
        <taxon>Bacteroidota</taxon>
        <taxon>Flavobacteriia</taxon>
        <taxon>Flavobacteriales</taxon>
        <taxon>Flavobacteriaceae</taxon>
        <taxon>Zobellia</taxon>
    </lineage>
</organism>
<proteinExistence type="predicted"/>
<evidence type="ECO:0000313" key="1">
    <source>
        <dbReference type="EMBL" id="CAZ94516.1"/>
    </source>
</evidence>
<dbReference type="RefSeq" id="WP_013991828.1">
    <property type="nucleotide sequence ID" value="NC_015844.1"/>
</dbReference>
<dbReference type="OrthoDB" id="10013495at2"/>
<gene>
    <name evidence="1" type="ordered locus">zobellia_443</name>
</gene>
<dbReference type="AlphaFoldDB" id="G0L0X0"/>
<accession>G0L0X0</accession>
<sequence length="228" mass="25997">MQQKTIFLIFLIVISLNISCQTKKQTGDDKTVDPTNMKIDILKINFSTDFGKLLKTADFKVKESEFSEYIKAERTTNVNLFKLGDIELLSTYEINGVKIPNDSYISLSRQNGDSDLIETLHLRYNFIGDKDLIFNELKKLLGAAENLNNDESINALKEKENFIWRGIGDNRSLILSQFTDGSAIGVGDVDSRRINSVLIYIIDGKSEINYPNGQKEKIIERLENRFSR</sequence>
<dbReference type="STRING" id="63186.ZOBELLIA_443"/>
<dbReference type="HOGENOM" id="CLU_1214403_0_0_10"/>
<reference evidence="2" key="1">
    <citation type="submission" date="2009-07" db="EMBL/GenBank/DDBJ databases">
        <title>Complete genome sequence of Zobellia galactanivorans Dsij.</title>
        <authorList>
            <consortium name="Genoscope - CEA"/>
        </authorList>
    </citation>
    <scope>NUCLEOTIDE SEQUENCE [LARGE SCALE GENOMIC DNA]</scope>
    <source>
        <strain evidence="2">DSM 12802 / CCUG 47099 / CIP 106680 / NCIMB 13871 / Dsij</strain>
    </source>
</reference>
<dbReference type="EMBL" id="FP476056">
    <property type="protein sequence ID" value="CAZ94516.1"/>
    <property type="molecule type" value="Genomic_DNA"/>
</dbReference>
<protein>
    <submittedName>
        <fullName evidence="1">Uncharacterized protein</fullName>
    </submittedName>
</protein>
<keyword evidence="2" id="KW-1185">Reference proteome</keyword>
<name>G0L0X0_ZOBGA</name>
<dbReference type="KEGG" id="zga:ZOBELLIA_443"/>
<reference evidence="1 2" key="2">
    <citation type="journal article" date="2012" name="Environ. Microbiol.">
        <title>Characterization of the first alginolytic operons in a marine bacterium: from their emergence in marine Flavobacteriia to their independent transfers to marine Proteobacteria and human gut Bacteroides.</title>
        <authorList>
            <person name="Thomas F."/>
            <person name="Barbeyron T."/>
            <person name="Tonon T."/>
            <person name="Genicot S."/>
            <person name="Czjzek M."/>
            <person name="Michel G."/>
        </authorList>
    </citation>
    <scope>NUCLEOTIDE SEQUENCE [LARGE SCALE GENOMIC DNA]</scope>
    <source>
        <strain evidence="2">DSM 12802 / CCUG 47099 / CIP 106680 / NCIMB 13871 / Dsij</strain>
    </source>
</reference>
<evidence type="ECO:0000313" key="2">
    <source>
        <dbReference type="Proteomes" id="UP000008898"/>
    </source>
</evidence>